<dbReference type="Pfam" id="PF07331">
    <property type="entry name" value="TctB"/>
    <property type="match status" value="1"/>
</dbReference>
<accession>A0A2G6E2Y4</accession>
<feature type="transmembrane region" description="Helical" evidence="1">
    <location>
        <begin position="36"/>
        <end position="56"/>
    </location>
</feature>
<evidence type="ECO:0000313" key="4">
    <source>
        <dbReference type="Proteomes" id="UP000229740"/>
    </source>
</evidence>
<sequence>MKTADRVVPVLLLGIGIFVFWQASEITFFSDELLGPAFFPKFLAGLIILLGLLLFVRTFFVTEFPSVDIDRKGLGKIALVIMLNIVYLLTIETIGFLITTPILMFALMMLLKRGDLVNKIIFSTLFPLAAWIVFKSFLKIPLPRGLFD</sequence>
<feature type="transmembrane region" description="Helical" evidence="1">
    <location>
        <begin position="116"/>
        <end position="134"/>
    </location>
</feature>
<name>A0A2G6E2Y4_9BACT</name>
<dbReference type="EMBL" id="PDPS01000034">
    <property type="protein sequence ID" value="PID56420.1"/>
    <property type="molecule type" value="Genomic_DNA"/>
</dbReference>
<keyword evidence="1" id="KW-1133">Transmembrane helix</keyword>
<comment type="caution">
    <text evidence="3">The sequence shown here is derived from an EMBL/GenBank/DDBJ whole genome shotgun (WGS) entry which is preliminary data.</text>
</comment>
<reference evidence="3 4" key="1">
    <citation type="submission" date="2017-10" db="EMBL/GenBank/DDBJ databases">
        <title>Novel microbial diversity and functional potential in the marine mammal oral microbiome.</title>
        <authorList>
            <person name="Dudek N.K."/>
            <person name="Sun C.L."/>
            <person name="Burstein D."/>
            <person name="Kantor R.S."/>
            <person name="Aliaga Goltsman D.S."/>
            <person name="Bik E.M."/>
            <person name="Thomas B.C."/>
            <person name="Banfield J.F."/>
            <person name="Relman D.A."/>
        </authorList>
    </citation>
    <scope>NUCLEOTIDE SEQUENCE [LARGE SCALE GENOMIC DNA]</scope>
    <source>
        <strain evidence="3">DOLZORAL124_49_17</strain>
    </source>
</reference>
<evidence type="ECO:0000259" key="2">
    <source>
        <dbReference type="Pfam" id="PF07331"/>
    </source>
</evidence>
<evidence type="ECO:0000256" key="1">
    <source>
        <dbReference type="SAM" id="Phobius"/>
    </source>
</evidence>
<feature type="transmembrane region" description="Helical" evidence="1">
    <location>
        <begin position="7"/>
        <end position="24"/>
    </location>
</feature>
<dbReference type="AlphaFoldDB" id="A0A2G6E2Y4"/>
<keyword evidence="1" id="KW-0472">Membrane</keyword>
<organism evidence="3 4">
    <name type="scientific">candidate division KSB3 bacterium</name>
    <dbReference type="NCBI Taxonomy" id="2044937"/>
    <lineage>
        <taxon>Bacteria</taxon>
        <taxon>candidate division KSB3</taxon>
    </lineage>
</organism>
<feature type="domain" description="DUF1468" evidence="2">
    <location>
        <begin position="7"/>
        <end position="143"/>
    </location>
</feature>
<gene>
    <name evidence="3" type="ORF">CSB45_11225</name>
</gene>
<feature type="transmembrane region" description="Helical" evidence="1">
    <location>
        <begin position="77"/>
        <end position="110"/>
    </location>
</feature>
<dbReference type="Proteomes" id="UP000229740">
    <property type="component" value="Unassembled WGS sequence"/>
</dbReference>
<protein>
    <recommendedName>
        <fullName evidence="2">DUF1468 domain-containing protein</fullName>
    </recommendedName>
</protein>
<proteinExistence type="predicted"/>
<evidence type="ECO:0000313" key="3">
    <source>
        <dbReference type="EMBL" id="PID56420.1"/>
    </source>
</evidence>
<keyword evidence="1" id="KW-0812">Transmembrane</keyword>
<dbReference type="InterPro" id="IPR009936">
    <property type="entry name" value="DUF1468"/>
</dbReference>